<name>A0A8J3BMF7_9FLAO</name>
<dbReference type="EMBL" id="BMNR01000001">
    <property type="protein sequence ID" value="GGK14323.1"/>
    <property type="molecule type" value="Genomic_DNA"/>
</dbReference>
<gene>
    <name evidence="2" type="ORF">GCM10007962_05710</name>
</gene>
<proteinExistence type="predicted"/>
<reference evidence="2" key="1">
    <citation type="journal article" date="2014" name="Int. J. Syst. Evol. Microbiol.">
        <title>Complete genome sequence of Corynebacterium casei LMG S-19264T (=DSM 44701T), isolated from a smear-ripened cheese.</title>
        <authorList>
            <consortium name="US DOE Joint Genome Institute (JGI-PGF)"/>
            <person name="Walter F."/>
            <person name="Albersmeier A."/>
            <person name="Kalinowski J."/>
            <person name="Ruckert C."/>
        </authorList>
    </citation>
    <scope>NUCLEOTIDE SEQUENCE</scope>
    <source>
        <strain evidence="2">JCM 12862</strain>
    </source>
</reference>
<evidence type="ECO:0000313" key="2">
    <source>
        <dbReference type="EMBL" id="GGK14323.1"/>
    </source>
</evidence>
<dbReference type="Gene3D" id="3.40.50.720">
    <property type="entry name" value="NAD(P)-binding Rossmann-like Domain"/>
    <property type="match status" value="1"/>
</dbReference>
<feature type="domain" description="NAD(P)-binding" evidence="1">
    <location>
        <begin position="9"/>
        <end position="122"/>
    </location>
</feature>
<reference evidence="2" key="2">
    <citation type="submission" date="2020-09" db="EMBL/GenBank/DDBJ databases">
        <authorList>
            <person name="Sun Q."/>
            <person name="Ohkuma M."/>
        </authorList>
    </citation>
    <scope>NUCLEOTIDE SEQUENCE</scope>
    <source>
        <strain evidence="2">JCM 12862</strain>
    </source>
</reference>
<keyword evidence="3" id="KW-1185">Reference proteome</keyword>
<protein>
    <recommendedName>
        <fullName evidence="1">NAD(P)-binding domain-containing protein</fullName>
    </recommendedName>
</protein>
<evidence type="ECO:0000313" key="3">
    <source>
        <dbReference type="Proteomes" id="UP000612329"/>
    </source>
</evidence>
<dbReference type="Proteomes" id="UP000612329">
    <property type="component" value="Unassembled WGS sequence"/>
</dbReference>
<evidence type="ECO:0000259" key="1">
    <source>
        <dbReference type="Pfam" id="PF13460"/>
    </source>
</evidence>
<comment type="caution">
    <text evidence="2">The sequence shown here is derived from an EMBL/GenBank/DDBJ whole genome shotgun (WGS) entry which is preliminary data.</text>
</comment>
<dbReference type="AlphaFoldDB" id="A0A8J3BMF7"/>
<dbReference type="InterPro" id="IPR036291">
    <property type="entry name" value="NAD(P)-bd_dom_sf"/>
</dbReference>
<dbReference type="Pfam" id="PF13460">
    <property type="entry name" value="NAD_binding_10"/>
    <property type="match status" value="1"/>
</dbReference>
<dbReference type="RefSeq" id="WP_188649794.1">
    <property type="nucleotide sequence ID" value="NZ_BMNR01000001.1"/>
</dbReference>
<dbReference type="SUPFAM" id="SSF51735">
    <property type="entry name" value="NAD(P)-binding Rossmann-fold domains"/>
    <property type="match status" value="1"/>
</dbReference>
<sequence length="220" mass="24837">MSKTAIIIGATGLTGNLLLKQLLEDNRYRTVRLFSRSSCNITHPKIEEHLVDLFELEKHIDLFSADVVYCCIGTTKAKTPDEELYLKIDYGIPITLANLCVQKNIDTFVVISALGADKKSKLFYNRTKGRMEEGVLRFGIKNTYILQPSLIGGTRDEKRLGEKVAKLFMRIVDPFLVGSLKKYRSIHPKAIVNAMVWLANNEYKSGRIPSNEIQNISNSL</sequence>
<organism evidence="2 3">
    <name type="scientific">Yeosuana aromativorans</name>
    <dbReference type="NCBI Taxonomy" id="288019"/>
    <lineage>
        <taxon>Bacteria</taxon>
        <taxon>Pseudomonadati</taxon>
        <taxon>Bacteroidota</taxon>
        <taxon>Flavobacteriia</taxon>
        <taxon>Flavobacteriales</taxon>
        <taxon>Flavobacteriaceae</taxon>
        <taxon>Yeosuana</taxon>
    </lineage>
</organism>
<accession>A0A8J3BMF7</accession>
<dbReference type="PANTHER" id="PTHR14097:SF7">
    <property type="entry name" value="OXIDOREDUCTASE HTATIP2"/>
    <property type="match status" value="1"/>
</dbReference>
<dbReference type="InterPro" id="IPR016040">
    <property type="entry name" value="NAD(P)-bd_dom"/>
</dbReference>
<dbReference type="PANTHER" id="PTHR14097">
    <property type="entry name" value="OXIDOREDUCTASE HTATIP2"/>
    <property type="match status" value="1"/>
</dbReference>